<keyword evidence="2" id="KW-0723">Serine/threonine-protein kinase</keyword>
<protein>
    <recommendedName>
        <fullName evidence="6">Protein kinase domain-containing protein</fullName>
    </recommendedName>
</protein>
<evidence type="ECO:0000313" key="5">
    <source>
        <dbReference type="Proteomes" id="UP000036987"/>
    </source>
</evidence>
<dbReference type="Gene3D" id="1.10.510.10">
    <property type="entry name" value="Transferase(Phosphotransferase) domain 1"/>
    <property type="match status" value="1"/>
</dbReference>
<name>A0A0K9NWB7_ZOSMR</name>
<dbReference type="SUPFAM" id="SSF56112">
    <property type="entry name" value="Protein kinase-like (PK-like)"/>
    <property type="match status" value="1"/>
</dbReference>
<dbReference type="OrthoDB" id="683175at2759"/>
<proteinExistence type="predicted"/>
<comment type="subcellular location">
    <subcellularLocation>
        <location evidence="1">Membrane</location>
    </subcellularLocation>
</comment>
<reference evidence="5" key="1">
    <citation type="journal article" date="2016" name="Nature">
        <title>The genome of the seagrass Zostera marina reveals angiosperm adaptation to the sea.</title>
        <authorList>
            <person name="Olsen J.L."/>
            <person name="Rouze P."/>
            <person name="Verhelst B."/>
            <person name="Lin Y.-C."/>
            <person name="Bayer T."/>
            <person name="Collen J."/>
            <person name="Dattolo E."/>
            <person name="De Paoli E."/>
            <person name="Dittami S."/>
            <person name="Maumus F."/>
            <person name="Michel G."/>
            <person name="Kersting A."/>
            <person name="Lauritano C."/>
            <person name="Lohaus R."/>
            <person name="Toepel M."/>
            <person name="Tonon T."/>
            <person name="Vanneste K."/>
            <person name="Amirebrahimi M."/>
            <person name="Brakel J."/>
            <person name="Bostroem C."/>
            <person name="Chovatia M."/>
            <person name="Grimwood J."/>
            <person name="Jenkins J.W."/>
            <person name="Jueterbock A."/>
            <person name="Mraz A."/>
            <person name="Stam W.T."/>
            <person name="Tice H."/>
            <person name="Bornberg-Bauer E."/>
            <person name="Green P.J."/>
            <person name="Pearson G.A."/>
            <person name="Procaccini G."/>
            <person name="Duarte C.M."/>
            <person name="Schmutz J."/>
            <person name="Reusch T.B.H."/>
            <person name="Van de Peer Y."/>
        </authorList>
    </citation>
    <scope>NUCLEOTIDE SEQUENCE [LARGE SCALE GENOMIC DNA]</scope>
    <source>
        <strain evidence="5">cv. Finnish</strain>
    </source>
</reference>
<organism evidence="4 5">
    <name type="scientific">Zostera marina</name>
    <name type="common">Eelgrass</name>
    <dbReference type="NCBI Taxonomy" id="29655"/>
    <lineage>
        <taxon>Eukaryota</taxon>
        <taxon>Viridiplantae</taxon>
        <taxon>Streptophyta</taxon>
        <taxon>Embryophyta</taxon>
        <taxon>Tracheophyta</taxon>
        <taxon>Spermatophyta</taxon>
        <taxon>Magnoliopsida</taxon>
        <taxon>Liliopsida</taxon>
        <taxon>Zosteraceae</taxon>
        <taxon>Zostera</taxon>
    </lineage>
</organism>
<evidence type="ECO:0000256" key="2">
    <source>
        <dbReference type="ARBA" id="ARBA00022527"/>
    </source>
</evidence>
<evidence type="ECO:0000256" key="1">
    <source>
        <dbReference type="ARBA" id="ARBA00004370"/>
    </source>
</evidence>
<dbReference type="STRING" id="29655.A0A0K9NWB7"/>
<dbReference type="GO" id="GO:0016020">
    <property type="term" value="C:membrane"/>
    <property type="evidence" value="ECO:0007669"/>
    <property type="project" value="UniProtKB-SubCell"/>
</dbReference>
<dbReference type="EMBL" id="LFYR01001554">
    <property type="protein sequence ID" value="KMZ60938.1"/>
    <property type="molecule type" value="Genomic_DNA"/>
</dbReference>
<evidence type="ECO:0000313" key="4">
    <source>
        <dbReference type="EMBL" id="KMZ60938.1"/>
    </source>
</evidence>
<sequence length="74" mass="8217">MLSLLHHQNLVNLIGYCADGEMKINRSLDLPSNRNRLDWNTRMKIAAGAAKGLEYLHDKAPTGEVDSTSPVLEI</sequence>
<gene>
    <name evidence="4" type="ORF">ZOSMA_564G00030</name>
</gene>
<dbReference type="InterPro" id="IPR011009">
    <property type="entry name" value="Kinase-like_dom_sf"/>
</dbReference>
<accession>A0A0K9NWB7</accession>
<keyword evidence="2" id="KW-0418">Kinase</keyword>
<comment type="caution">
    <text evidence="4">The sequence shown here is derived from an EMBL/GenBank/DDBJ whole genome shotgun (WGS) entry which is preliminary data.</text>
</comment>
<dbReference type="PANTHER" id="PTHR47985:SF23">
    <property type="entry name" value="OS07G0695300 PROTEIN"/>
    <property type="match status" value="1"/>
</dbReference>
<keyword evidence="3" id="KW-0472">Membrane</keyword>
<dbReference type="Proteomes" id="UP000036987">
    <property type="component" value="Unassembled WGS sequence"/>
</dbReference>
<dbReference type="PANTHER" id="PTHR47985">
    <property type="entry name" value="OS07G0668900 PROTEIN"/>
    <property type="match status" value="1"/>
</dbReference>
<dbReference type="GO" id="GO:0004674">
    <property type="term" value="F:protein serine/threonine kinase activity"/>
    <property type="evidence" value="ECO:0007669"/>
    <property type="project" value="UniProtKB-KW"/>
</dbReference>
<evidence type="ECO:0008006" key="6">
    <source>
        <dbReference type="Google" id="ProtNLM"/>
    </source>
</evidence>
<evidence type="ECO:0000256" key="3">
    <source>
        <dbReference type="ARBA" id="ARBA00023136"/>
    </source>
</evidence>
<keyword evidence="2" id="KW-0808">Transferase</keyword>
<dbReference type="AlphaFoldDB" id="A0A0K9NWB7"/>
<keyword evidence="5" id="KW-1185">Reference proteome</keyword>